<protein>
    <submittedName>
        <fullName evidence="2">Uncharacterized protein</fullName>
    </submittedName>
</protein>
<feature type="region of interest" description="Disordered" evidence="1">
    <location>
        <begin position="80"/>
        <end position="103"/>
    </location>
</feature>
<reference evidence="2" key="1">
    <citation type="submission" date="2021-06" db="EMBL/GenBank/DDBJ databases">
        <authorList>
            <person name="Hodson N. C."/>
            <person name="Mongue J. A."/>
            <person name="Jaron S. K."/>
        </authorList>
    </citation>
    <scope>NUCLEOTIDE SEQUENCE</scope>
</reference>
<dbReference type="Proteomes" id="UP000708208">
    <property type="component" value="Unassembled WGS sequence"/>
</dbReference>
<proteinExistence type="predicted"/>
<accession>A0A8J2PV29</accession>
<feature type="non-terminal residue" evidence="2">
    <location>
        <position position="1"/>
    </location>
</feature>
<evidence type="ECO:0000313" key="3">
    <source>
        <dbReference type="Proteomes" id="UP000708208"/>
    </source>
</evidence>
<dbReference type="EMBL" id="CAJVCH010571790">
    <property type="protein sequence ID" value="CAG7838530.1"/>
    <property type="molecule type" value="Genomic_DNA"/>
</dbReference>
<gene>
    <name evidence="2" type="ORF">AFUS01_LOCUS47495</name>
</gene>
<sequence length="103" mass="11701">PRTVNANVPAHKNRKKNTPIIFHVPSHLPPLGKHTYIKCWANTNNNRKSRLKEKQMLFKYTNGPGVLQCRGSRSCFGAGLPPAMGSEQKSRRNFFTRKEINGQ</sequence>
<organism evidence="2 3">
    <name type="scientific">Allacma fusca</name>
    <dbReference type="NCBI Taxonomy" id="39272"/>
    <lineage>
        <taxon>Eukaryota</taxon>
        <taxon>Metazoa</taxon>
        <taxon>Ecdysozoa</taxon>
        <taxon>Arthropoda</taxon>
        <taxon>Hexapoda</taxon>
        <taxon>Collembola</taxon>
        <taxon>Symphypleona</taxon>
        <taxon>Sminthuridae</taxon>
        <taxon>Allacma</taxon>
    </lineage>
</organism>
<keyword evidence="3" id="KW-1185">Reference proteome</keyword>
<name>A0A8J2PV29_9HEXA</name>
<evidence type="ECO:0000256" key="1">
    <source>
        <dbReference type="SAM" id="MobiDB-lite"/>
    </source>
</evidence>
<evidence type="ECO:0000313" key="2">
    <source>
        <dbReference type="EMBL" id="CAG7838530.1"/>
    </source>
</evidence>
<dbReference type="AlphaFoldDB" id="A0A8J2PV29"/>
<comment type="caution">
    <text evidence="2">The sequence shown here is derived from an EMBL/GenBank/DDBJ whole genome shotgun (WGS) entry which is preliminary data.</text>
</comment>